<evidence type="ECO:0000313" key="3">
    <source>
        <dbReference type="Proteomes" id="UP000077069"/>
    </source>
</evidence>
<keyword evidence="3" id="KW-1185">Reference proteome</keyword>
<gene>
    <name evidence="2" type="ORF">CC84DRAFT_953809</name>
</gene>
<organism evidence="2 3">
    <name type="scientific">Paraphaeosphaeria sporulosa</name>
    <dbReference type="NCBI Taxonomy" id="1460663"/>
    <lineage>
        <taxon>Eukaryota</taxon>
        <taxon>Fungi</taxon>
        <taxon>Dikarya</taxon>
        <taxon>Ascomycota</taxon>
        <taxon>Pezizomycotina</taxon>
        <taxon>Dothideomycetes</taxon>
        <taxon>Pleosporomycetidae</taxon>
        <taxon>Pleosporales</taxon>
        <taxon>Massarineae</taxon>
        <taxon>Didymosphaeriaceae</taxon>
        <taxon>Paraphaeosphaeria</taxon>
    </lineage>
</organism>
<protein>
    <submittedName>
        <fullName evidence="2">Uncharacterized protein</fullName>
    </submittedName>
</protein>
<sequence>MPTVKRAKTSGFAKRTPCVLIIHLVPAYTHARSETLATFWRSPTPRGQPNSRPRKCRARPNPLSRCRSSRFEPCWECPSGVNLGDSVVMWHGGGKYSFGVDAHRQVWSGPK</sequence>
<feature type="region of interest" description="Disordered" evidence="1">
    <location>
        <begin position="39"/>
        <end position="59"/>
    </location>
</feature>
<evidence type="ECO:0000313" key="2">
    <source>
        <dbReference type="EMBL" id="OAG03059.1"/>
    </source>
</evidence>
<dbReference type="RefSeq" id="XP_018033424.1">
    <property type="nucleotide sequence ID" value="XM_018187946.1"/>
</dbReference>
<dbReference type="GeneID" id="28771432"/>
<accession>A0A177C878</accession>
<dbReference type="AlphaFoldDB" id="A0A177C878"/>
<dbReference type="Proteomes" id="UP000077069">
    <property type="component" value="Unassembled WGS sequence"/>
</dbReference>
<name>A0A177C878_9PLEO</name>
<evidence type="ECO:0000256" key="1">
    <source>
        <dbReference type="SAM" id="MobiDB-lite"/>
    </source>
</evidence>
<proteinExistence type="predicted"/>
<dbReference type="EMBL" id="KV441555">
    <property type="protein sequence ID" value="OAG03059.1"/>
    <property type="molecule type" value="Genomic_DNA"/>
</dbReference>
<dbReference type="InParanoid" id="A0A177C878"/>
<reference evidence="2 3" key="1">
    <citation type="submission" date="2016-05" db="EMBL/GenBank/DDBJ databases">
        <title>Comparative analysis of secretome profiles of manganese(II)-oxidizing ascomycete fungi.</title>
        <authorList>
            <consortium name="DOE Joint Genome Institute"/>
            <person name="Zeiner C.A."/>
            <person name="Purvine S.O."/>
            <person name="Zink E.M."/>
            <person name="Wu S."/>
            <person name="Pasa-Tolic L."/>
            <person name="Chaput D.L."/>
            <person name="Haridas S."/>
            <person name="Grigoriev I.V."/>
            <person name="Santelli C.M."/>
            <person name="Hansel C.M."/>
        </authorList>
    </citation>
    <scope>NUCLEOTIDE SEQUENCE [LARGE SCALE GENOMIC DNA]</scope>
    <source>
        <strain evidence="2 3">AP3s5-JAC2a</strain>
    </source>
</reference>